<feature type="domain" description="Ribosome maturation factor RimP N-terminal" evidence="4">
    <location>
        <begin position="9"/>
        <end position="85"/>
    </location>
</feature>
<dbReference type="GO" id="GO:0005829">
    <property type="term" value="C:cytosol"/>
    <property type="evidence" value="ECO:0007669"/>
    <property type="project" value="TreeGrafter"/>
</dbReference>
<evidence type="ECO:0000313" key="7">
    <source>
        <dbReference type="Proteomes" id="UP000290624"/>
    </source>
</evidence>
<evidence type="ECO:0000313" key="6">
    <source>
        <dbReference type="EMBL" id="RXW32124.1"/>
    </source>
</evidence>
<accession>A0A4Q2EI93</accession>
<dbReference type="Gene3D" id="3.30.300.70">
    <property type="entry name" value="RimP-like superfamily, N-terminal"/>
    <property type="match status" value="1"/>
</dbReference>
<dbReference type="RefSeq" id="WP_129458863.1">
    <property type="nucleotide sequence ID" value="NZ_PPCV01000005.1"/>
</dbReference>
<dbReference type="InterPro" id="IPR028998">
    <property type="entry name" value="RimP_C"/>
</dbReference>
<dbReference type="GO" id="GO:0000028">
    <property type="term" value="P:ribosomal small subunit assembly"/>
    <property type="evidence" value="ECO:0007669"/>
    <property type="project" value="TreeGrafter"/>
</dbReference>
<reference evidence="6 7" key="1">
    <citation type="submission" date="2018-01" db="EMBL/GenBank/DDBJ databases">
        <title>Lactibacter flavus gen. nov., sp. nov., a novel bacterium of the family Propionibacteriaceae isolated from raw milk and dairy products.</title>
        <authorList>
            <person name="Wenning M."/>
            <person name="Breitenwieser F."/>
            <person name="Huptas C."/>
            <person name="von Neubeck M."/>
            <person name="Busse H.-J."/>
            <person name="Scherer S."/>
        </authorList>
    </citation>
    <scope>NUCLEOTIDE SEQUENCE [LARGE SCALE GENOMIC DNA]</scope>
    <source>
        <strain evidence="6 7">VG341</strain>
    </source>
</reference>
<comment type="similarity">
    <text evidence="3">Belongs to the RimP family.</text>
</comment>
<sequence>MNEHALASLVEPILATAGLELDRMEIVRAGKRSVLRFYLDGDGPQGQGPSLDEIAEATRAISVALDDSPAVGNAPYTLEVSSRGVSRPLTEAKHFRRNTGRLVTLTVADGSLSGRILGADDEAVALDVDGTVRSVALADITHAVVTAELRKDVPGDDDADEEE</sequence>
<evidence type="ECO:0000256" key="1">
    <source>
        <dbReference type="ARBA" id="ARBA00022490"/>
    </source>
</evidence>
<dbReference type="InterPro" id="IPR035956">
    <property type="entry name" value="RimP_N_sf"/>
</dbReference>
<dbReference type="NCBIfam" id="NF000930">
    <property type="entry name" value="PRK00092.2-2"/>
    <property type="match status" value="1"/>
</dbReference>
<dbReference type="Proteomes" id="UP000290624">
    <property type="component" value="Unassembled WGS sequence"/>
</dbReference>
<dbReference type="InterPro" id="IPR036847">
    <property type="entry name" value="RimP_C_sf"/>
</dbReference>
<organism evidence="6 7">
    <name type="scientific">Propioniciclava flava</name>
    <dbReference type="NCBI Taxonomy" id="2072026"/>
    <lineage>
        <taxon>Bacteria</taxon>
        <taxon>Bacillati</taxon>
        <taxon>Actinomycetota</taxon>
        <taxon>Actinomycetes</taxon>
        <taxon>Propionibacteriales</taxon>
        <taxon>Propionibacteriaceae</taxon>
        <taxon>Propioniciclava</taxon>
    </lineage>
</organism>
<name>A0A4Q2EI93_9ACTN</name>
<keyword evidence="2 3" id="KW-0690">Ribosome biogenesis</keyword>
<comment type="function">
    <text evidence="3">Required for maturation of 30S ribosomal subunits.</text>
</comment>
<dbReference type="PANTHER" id="PTHR33867">
    <property type="entry name" value="RIBOSOME MATURATION FACTOR RIMP"/>
    <property type="match status" value="1"/>
</dbReference>
<keyword evidence="7" id="KW-1185">Reference proteome</keyword>
<dbReference type="HAMAP" id="MF_01077">
    <property type="entry name" value="RimP"/>
    <property type="match status" value="1"/>
</dbReference>
<comment type="caution">
    <text evidence="6">The sequence shown here is derived from an EMBL/GenBank/DDBJ whole genome shotgun (WGS) entry which is preliminary data.</text>
</comment>
<evidence type="ECO:0000259" key="5">
    <source>
        <dbReference type="Pfam" id="PF17384"/>
    </source>
</evidence>
<evidence type="ECO:0000259" key="4">
    <source>
        <dbReference type="Pfam" id="PF02576"/>
    </source>
</evidence>
<dbReference type="GO" id="GO:0006412">
    <property type="term" value="P:translation"/>
    <property type="evidence" value="ECO:0007669"/>
    <property type="project" value="TreeGrafter"/>
</dbReference>
<dbReference type="CDD" id="cd01734">
    <property type="entry name" value="YlxS_C"/>
    <property type="match status" value="1"/>
</dbReference>
<dbReference type="OrthoDB" id="9805006at2"/>
<keyword evidence="1 3" id="KW-0963">Cytoplasm</keyword>
<dbReference type="SUPFAM" id="SSF75420">
    <property type="entry name" value="YhbC-like, N-terminal domain"/>
    <property type="match status" value="1"/>
</dbReference>
<dbReference type="InterPro" id="IPR003728">
    <property type="entry name" value="Ribosome_maturation_RimP"/>
</dbReference>
<dbReference type="Pfam" id="PF02576">
    <property type="entry name" value="RimP_N"/>
    <property type="match status" value="1"/>
</dbReference>
<dbReference type="AlphaFoldDB" id="A0A4Q2EI93"/>
<dbReference type="EMBL" id="PPCV01000005">
    <property type="protein sequence ID" value="RXW32124.1"/>
    <property type="molecule type" value="Genomic_DNA"/>
</dbReference>
<proteinExistence type="inferred from homology"/>
<dbReference type="PANTHER" id="PTHR33867:SF1">
    <property type="entry name" value="RIBOSOME MATURATION FACTOR RIMP"/>
    <property type="match status" value="1"/>
</dbReference>
<gene>
    <name evidence="3" type="primary">rimP</name>
    <name evidence="6" type="ORF">C1706_08780</name>
</gene>
<protein>
    <recommendedName>
        <fullName evidence="3">Ribosome maturation factor RimP</fullName>
    </recommendedName>
</protein>
<dbReference type="Pfam" id="PF17384">
    <property type="entry name" value="DUF150_C"/>
    <property type="match status" value="1"/>
</dbReference>
<dbReference type="InterPro" id="IPR028989">
    <property type="entry name" value="RimP_N"/>
</dbReference>
<feature type="domain" description="Ribosome maturation factor RimP C-terminal" evidence="5">
    <location>
        <begin position="89"/>
        <end position="148"/>
    </location>
</feature>
<dbReference type="SUPFAM" id="SSF74942">
    <property type="entry name" value="YhbC-like, C-terminal domain"/>
    <property type="match status" value="1"/>
</dbReference>
<comment type="subcellular location">
    <subcellularLocation>
        <location evidence="3">Cytoplasm</location>
    </subcellularLocation>
</comment>
<evidence type="ECO:0000256" key="3">
    <source>
        <dbReference type="HAMAP-Rule" id="MF_01077"/>
    </source>
</evidence>
<evidence type="ECO:0000256" key="2">
    <source>
        <dbReference type="ARBA" id="ARBA00022517"/>
    </source>
</evidence>